<dbReference type="Proteomes" id="UP000094313">
    <property type="component" value="Chromosome"/>
</dbReference>
<gene>
    <name evidence="1" type="ORF">BFS30_24540</name>
</gene>
<keyword evidence="2" id="KW-1185">Reference proteome</keyword>
<dbReference type="KEGG" id="psty:BFS30_24540"/>
<sequence length="73" mass="8481">MFEIKMDNKTPIGKQSCTKEEGPYLSDFNLSDSFSIFKMSYGVMPWIERRPQACPARFKVLVLILLETGYVRQ</sequence>
<organism evidence="1 2">
    <name type="scientific">Pedobacter steynii</name>
    <dbReference type="NCBI Taxonomy" id="430522"/>
    <lineage>
        <taxon>Bacteria</taxon>
        <taxon>Pseudomonadati</taxon>
        <taxon>Bacteroidota</taxon>
        <taxon>Sphingobacteriia</taxon>
        <taxon>Sphingobacteriales</taxon>
        <taxon>Sphingobacteriaceae</taxon>
        <taxon>Pedobacter</taxon>
    </lineage>
</organism>
<dbReference type="EMBL" id="CP017141">
    <property type="protein sequence ID" value="AOM80052.1"/>
    <property type="molecule type" value="Genomic_DNA"/>
</dbReference>
<accession>A0A1D7QN08</accession>
<evidence type="ECO:0000313" key="2">
    <source>
        <dbReference type="Proteomes" id="UP000094313"/>
    </source>
</evidence>
<name>A0A1D7QN08_9SPHI</name>
<evidence type="ECO:0000313" key="1">
    <source>
        <dbReference type="EMBL" id="AOM80052.1"/>
    </source>
</evidence>
<dbReference type="AlphaFoldDB" id="A0A1D7QN08"/>
<reference evidence="1 2" key="1">
    <citation type="submission" date="2016-08" db="EMBL/GenBank/DDBJ databases">
        <authorList>
            <person name="Seilhamer J.J."/>
        </authorList>
    </citation>
    <scope>NUCLEOTIDE SEQUENCE [LARGE SCALE GENOMIC DNA]</scope>
    <source>
        <strain evidence="1 2">DX4</strain>
    </source>
</reference>
<protein>
    <submittedName>
        <fullName evidence="1">Uncharacterized protein</fullName>
    </submittedName>
</protein>
<proteinExistence type="predicted"/>